<feature type="region of interest" description="Disordered" evidence="1">
    <location>
        <begin position="101"/>
        <end position="135"/>
    </location>
</feature>
<dbReference type="InterPro" id="IPR008971">
    <property type="entry name" value="HSP40/DnaJ_pept-bd"/>
</dbReference>
<reference evidence="2" key="1">
    <citation type="submission" date="2023-07" db="EMBL/GenBank/DDBJ databases">
        <authorList>
            <consortium name="CYATHOMIX"/>
        </authorList>
    </citation>
    <scope>NUCLEOTIDE SEQUENCE</scope>
    <source>
        <strain evidence="2">N/A</strain>
    </source>
</reference>
<evidence type="ECO:0000313" key="3">
    <source>
        <dbReference type="Proteomes" id="UP001176961"/>
    </source>
</evidence>
<accession>A0AA36HFC6</accession>
<organism evidence="2 3">
    <name type="scientific">Cylicocyclus nassatus</name>
    <name type="common">Nematode worm</name>
    <dbReference type="NCBI Taxonomy" id="53992"/>
    <lineage>
        <taxon>Eukaryota</taxon>
        <taxon>Metazoa</taxon>
        <taxon>Ecdysozoa</taxon>
        <taxon>Nematoda</taxon>
        <taxon>Chromadorea</taxon>
        <taxon>Rhabditida</taxon>
        <taxon>Rhabditina</taxon>
        <taxon>Rhabditomorpha</taxon>
        <taxon>Strongyloidea</taxon>
        <taxon>Strongylidae</taxon>
        <taxon>Cylicocyclus</taxon>
    </lineage>
</organism>
<dbReference type="Gene3D" id="2.60.260.20">
    <property type="entry name" value="Urease metallochaperone UreE, N-terminal domain"/>
    <property type="match status" value="1"/>
</dbReference>
<gene>
    <name evidence="2" type="ORF">CYNAS_LOCUS21660</name>
</gene>
<dbReference type="AlphaFoldDB" id="A0AA36HFC6"/>
<comment type="caution">
    <text evidence="2">The sequence shown here is derived from an EMBL/GenBank/DDBJ whole genome shotgun (WGS) entry which is preliminary data.</text>
</comment>
<dbReference type="SUPFAM" id="SSF49493">
    <property type="entry name" value="HSP40/DnaJ peptide-binding domain"/>
    <property type="match status" value="1"/>
</dbReference>
<keyword evidence="3" id="KW-1185">Reference proteome</keyword>
<name>A0AA36HFC6_CYLNA</name>
<sequence>MAKNMENTSYRKMDVDAYDPENYDENEDDCIRGIIGEGMPQRRHHDLRGNLYVKFDVAFPNDHFLEDDTKYKMIETAFPPVRKVAYPSNCEEVSLMEYDEKRYRGGRGGGQAYEEDGSDEEMGGHHGPQVQCAQS</sequence>
<dbReference type="GO" id="GO:0006457">
    <property type="term" value="P:protein folding"/>
    <property type="evidence" value="ECO:0007669"/>
    <property type="project" value="InterPro"/>
</dbReference>
<dbReference type="Proteomes" id="UP001176961">
    <property type="component" value="Unassembled WGS sequence"/>
</dbReference>
<dbReference type="GO" id="GO:0051082">
    <property type="term" value="F:unfolded protein binding"/>
    <property type="evidence" value="ECO:0007669"/>
    <property type="project" value="InterPro"/>
</dbReference>
<protein>
    <submittedName>
        <fullName evidence="2">Uncharacterized protein</fullName>
    </submittedName>
</protein>
<evidence type="ECO:0000313" key="2">
    <source>
        <dbReference type="EMBL" id="CAJ0609677.1"/>
    </source>
</evidence>
<proteinExistence type="predicted"/>
<dbReference type="EMBL" id="CATQJL010000326">
    <property type="protein sequence ID" value="CAJ0609677.1"/>
    <property type="molecule type" value="Genomic_DNA"/>
</dbReference>
<evidence type="ECO:0000256" key="1">
    <source>
        <dbReference type="SAM" id="MobiDB-lite"/>
    </source>
</evidence>